<evidence type="ECO:0000313" key="2">
    <source>
        <dbReference type="EMBL" id="RIY37748.1"/>
    </source>
</evidence>
<comment type="caution">
    <text evidence="2">The sequence shown here is derived from an EMBL/GenBank/DDBJ whole genome shotgun (WGS) entry which is preliminary data.</text>
</comment>
<dbReference type="EMBL" id="NSDI01000002">
    <property type="protein sequence ID" value="RIY37748.1"/>
    <property type="molecule type" value="Genomic_DNA"/>
</dbReference>
<dbReference type="NCBIfam" id="NF038128">
    <property type="entry name" value="choice_anch_J"/>
    <property type="match status" value="1"/>
</dbReference>
<evidence type="ECO:0000313" key="3">
    <source>
        <dbReference type="Proteomes" id="UP000265497"/>
    </source>
</evidence>
<proteinExistence type="predicted"/>
<feature type="domain" description="DUF5689" evidence="1">
    <location>
        <begin position="1318"/>
        <end position="1512"/>
    </location>
</feature>
<feature type="domain" description="DUF5689" evidence="1">
    <location>
        <begin position="890"/>
        <end position="1084"/>
    </location>
</feature>
<gene>
    <name evidence="2" type="ORF">CKY20_03430</name>
</gene>
<feature type="domain" description="DUF5689" evidence="1">
    <location>
        <begin position="674"/>
        <end position="868"/>
    </location>
</feature>
<feature type="domain" description="DUF5689" evidence="1">
    <location>
        <begin position="1106"/>
        <end position="1299"/>
    </location>
</feature>
<dbReference type="Pfam" id="PF18942">
    <property type="entry name" value="DUF5689"/>
    <property type="match status" value="6"/>
</dbReference>
<feature type="domain" description="DUF5689" evidence="1">
    <location>
        <begin position="47"/>
        <end position="264"/>
    </location>
</feature>
<dbReference type="Gene3D" id="2.60.120.200">
    <property type="match status" value="1"/>
</dbReference>
<accession>A0A3A1YKL3</accession>
<sequence length="1522" mass="165517">MLLLSLAAIVACVKDTDYELPDYDKGQLTPFNGEIVSFTKANSSATAEVTDYAKDEAIEGYIVSSDEGGNFYKKLYIQNEEKTAGVAVSIDKTALYTEFPVGSKVQLRLKGLSTQINNGGLEIGYKTYTSSSGRVSVGSIPPAVYSSHLFVLKDQSKTVEELAKADASIETLKVNSNVNQLITLKNVSFQTAAIGKTYHLKANDAQQGTNYNLIDKQGQKIAFRTSRYANFIDEKVPAGILDVTGVLTKYGSSYQFMVSSTSDIKVIGEGNNEEETEQITISQFPFDESFSSGMPKGWKTIATKGDRLWEIKTFNKVNYVQMSAFKQNAVIDVTTWLITPKFNITTEDLALKIKLADAHQNGNPLKIYYSSDYNGSNDVNGATWKELGKSAIDALINNSGKYDNNYEESAAIPLPKGEIYIAFVYESGGKISTTVQLQNVHIVQNQGETPDNPDTDATLKTVKEIRELLASEIFVFEENVKIKVVITSDKDAKNVAGANAFAQDNTAGIALRFASAHSYALGTELELNLKGTKLKKYNGLLQIEGLKVSNVINQKADAGVPTPKAVTIAEALTGNYESQLVRIENAQFTDVLKIYSGTQSITTDCTNHLAVYTRKEASFAGKDVSDKKGTITGVMGVHSSGIQLIMRNINDVKFENDYTKCEGDTPDNPDTEATLKTVKEIRELLKAETFVFEENVKIKVVITSDKDAKNVAGANAFAQDNTAGIALRFASAHSYALGTELELNLKGTTLRKFKGLLQIDGLKASNVINKKADAGVPTPKTVTIAEALTGNYESQLVRIENAQFTDVLKIYSGTQTITTDCTNHLVVYTRKEASFAGKDVSDKKGTITGVMAVHNSTIQLIMRNVTDVKFENDYTKCEGDTPDNPDTEATLKTVKEIRELLKAETFVFEENVKIKVVVTSDKDAKNVPGANAFAQDNTAGIALRFASEHSYALGTELELNLKGTKLKKYSGLLQIEGLKASNLINKKVDAGVPTPKTITIAEALTGNYESQLVRIENAQFKDVLNVYNRTQVITTDCNNALNVFTRSQATFANQDVSNKKGTITGVMGIHTSGVQLIMRNIGDVNFTQAYQDCGDSGDPSTPTYEEKTVKQIRDMHTSADVDIAEDLKIKVVITSDKDGKNVPQTNAFAQDNTAGITLRFASEHSHALGTELELNLKGTKLKRYNGLLQIEGLKASNVLSKNNSATPITPKTITIAEAVTGNYESQLVRIENAQFKDVSVIYKGTQTITTDCSNALNVYTRSQAVFVNEIVSDKKGTITGVMGVHTSGAQLIMRNVSDVNFTEAYQDCGDPSTPTYVEKTVSEIRAMHTSANVDITEDFKIKVIVTSDKDAGNVGGANAFAQDNTAGIALRFTSDHSYALGTELELNLKGTKLKRFNGLLQIEGLKASVNVLSVNNSATPITPKTITIAEAITGNYESQLVRIENAQFKDVSKTYKGTQAITTDCNNALNVYTRNNAVFVNETVSDKKGTITGVMGVHTSGVQLIMRNVSDVNFTGAYQVCP</sequence>
<evidence type="ECO:0000259" key="1">
    <source>
        <dbReference type="Pfam" id="PF18942"/>
    </source>
</evidence>
<protein>
    <recommendedName>
        <fullName evidence="1">DUF5689 domain-containing protein</fullName>
    </recommendedName>
</protein>
<dbReference type="InterPro" id="IPR043744">
    <property type="entry name" value="DUF5689"/>
</dbReference>
<reference evidence="2 3" key="1">
    <citation type="submission" date="2017-08" db="EMBL/GenBank/DDBJ databases">
        <title>Capnocytophaga canis 17-158 assembly.</title>
        <authorList>
            <person name="Gulvik C.A."/>
        </authorList>
    </citation>
    <scope>NUCLEOTIDE SEQUENCE [LARGE SCALE GENOMIC DNA]</scope>
    <source>
        <strain evidence="2 3">17-158</strain>
    </source>
</reference>
<organism evidence="2 3">
    <name type="scientific">Capnocytophaga canis</name>
    <dbReference type="NCBI Taxonomy" id="1848903"/>
    <lineage>
        <taxon>Bacteria</taxon>
        <taxon>Pseudomonadati</taxon>
        <taxon>Bacteroidota</taxon>
        <taxon>Flavobacteriia</taxon>
        <taxon>Flavobacteriales</taxon>
        <taxon>Flavobacteriaceae</taxon>
        <taxon>Capnocytophaga</taxon>
    </lineage>
</organism>
<dbReference type="Proteomes" id="UP000265497">
    <property type="component" value="Unassembled WGS sequence"/>
</dbReference>
<feature type="domain" description="DUF5689" evidence="1">
    <location>
        <begin position="458"/>
        <end position="652"/>
    </location>
</feature>
<name>A0A3A1YKL3_9FLAO</name>